<dbReference type="AlphaFoldDB" id="A0AAD2D490"/>
<dbReference type="InterPro" id="IPR036322">
    <property type="entry name" value="WD40_repeat_dom_sf"/>
</dbReference>
<keyword evidence="2" id="KW-0677">Repeat</keyword>
<dbReference type="PROSITE" id="PS00678">
    <property type="entry name" value="WD_REPEATS_1"/>
    <property type="match status" value="1"/>
</dbReference>
<keyword evidence="4" id="KW-1185">Reference proteome</keyword>
<dbReference type="SMART" id="SM00320">
    <property type="entry name" value="WD40"/>
    <property type="match status" value="2"/>
</dbReference>
<name>A0AAD2D490_EUPCR</name>
<evidence type="ECO:0000256" key="1">
    <source>
        <dbReference type="ARBA" id="ARBA00022574"/>
    </source>
</evidence>
<evidence type="ECO:0000313" key="4">
    <source>
        <dbReference type="Proteomes" id="UP001295684"/>
    </source>
</evidence>
<dbReference type="InterPro" id="IPR015943">
    <property type="entry name" value="WD40/YVTN_repeat-like_dom_sf"/>
</dbReference>
<organism evidence="3 4">
    <name type="scientific">Euplotes crassus</name>
    <dbReference type="NCBI Taxonomy" id="5936"/>
    <lineage>
        <taxon>Eukaryota</taxon>
        <taxon>Sar</taxon>
        <taxon>Alveolata</taxon>
        <taxon>Ciliophora</taxon>
        <taxon>Intramacronucleata</taxon>
        <taxon>Spirotrichea</taxon>
        <taxon>Hypotrichia</taxon>
        <taxon>Euplotida</taxon>
        <taxon>Euplotidae</taxon>
        <taxon>Moneuplotes</taxon>
    </lineage>
</organism>
<dbReference type="EMBL" id="CAMPGE010020743">
    <property type="protein sequence ID" value="CAI2378953.1"/>
    <property type="molecule type" value="Genomic_DNA"/>
</dbReference>
<reference evidence="3" key="1">
    <citation type="submission" date="2023-07" db="EMBL/GenBank/DDBJ databases">
        <authorList>
            <consortium name="AG Swart"/>
            <person name="Singh M."/>
            <person name="Singh A."/>
            <person name="Seah K."/>
            <person name="Emmerich C."/>
        </authorList>
    </citation>
    <scope>NUCLEOTIDE SEQUENCE</scope>
    <source>
        <strain evidence="3">DP1</strain>
    </source>
</reference>
<dbReference type="Gene3D" id="2.130.10.10">
    <property type="entry name" value="YVTN repeat-like/Quinoprotein amine dehydrogenase"/>
    <property type="match status" value="1"/>
</dbReference>
<dbReference type="SUPFAM" id="SSF50978">
    <property type="entry name" value="WD40 repeat-like"/>
    <property type="match status" value="1"/>
</dbReference>
<accession>A0AAD2D490</accession>
<evidence type="ECO:0000313" key="3">
    <source>
        <dbReference type="EMBL" id="CAI2378953.1"/>
    </source>
</evidence>
<gene>
    <name evidence="3" type="ORF">ECRASSUSDP1_LOCUS20353</name>
</gene>
<dbReference type="InterPro" id="IPR019775">
    <property type="entry name" value="WD40_repeat_CS"/>
</dbReference>
<comment type="caution">
    <text evidence="3">The sequence shown here is derived from an EMBL/GenBank/DDBJ whole genome shotgun (WGS) entry which is preliminary data.</text>
</comment>
<protein>
    <submittedName>
        <fullName evidence="3">Uncharacterized protein</fullName>
    </submittedName>
</protein>
<dbReference type="Proteomes" id="UP001295684">
    <property type="component" value="Unassembled WGS sequence"/>
</dbReference>
<evidence type="ECO:0000256" key="2">
    <source>
        <dbReference type="ARBA" id="ARBA00022737"/>
    </source>
</evidence>
<sequence>MGCSKMDSTVLGQDHPHLHLFGSCSDDMTVRLYKVDTSGEDPTFEFFKELNTKFIEEWHTLTYMAFEQGGTRLAAATQNGYLVIWDLSELHSEEYQPKVLYQRRVHTGSIEGLKWKQGKIVTVSSDMTACSWNNSQK</sequence>
<keyword evidence="1" id="KW-0853">WD repeat</keyword>
<proteinExistence type="predicted"/>
<dbReference type="InterPro" id="IPR001680">
    <property type="entry name" value="WD40_rpt"/>
</dbReference>